<dbReference type="EMBL" id="JARKIB010000157">
    <property type="protein sequence ID" value="KAJ7730814.1"/>
    <property type="molecule type" value="Genomic_DNA"/>
</dbReference>
<proteinExistence type="predicted"/>
<dbReference type="GO" id="GO:0007166">
    <property type="term" value="P:cell surface receptor signaling pathway"/>
    <property type="evidence" value="ECO:0007669"/>
    <property type="project" value="InterPro"/>
</dbReference>
<keyword evidence="2" id="KW-1185">Reference proteome</keyword>
<dbReference type="InterPro" id="IPR036537">
    <property type="entry name" value="Adaptor_Cbl_N_dom_sf"/>
</dbReference>
<dbReference type="InterPro" id="IPR059179">
    <property type="entry name" value="MLKL-like_MCAfunc"/>
</dbReference>
<name>A0AAD7HY09_9AGAR</name>
<dbReference type="CDD" id="cd21037">
    <property type="entry name" value="MLKL_NTD"/>
    <property type="match status" value="1"/>
</dbReference>
<evidence type="ECO:0000313" key="1">
    <source>
        <dbReference type="EMBL" id="KAJ7730814.1"/>
    </source>
</evidence>
<accession>A0AAD7HY09</accession>
<gene>
    <name evidence="1" type="ORF">B0H16DRAFT_1893575</name>
</gene>
<sequence>MPHQLTITEVRLNNISKCVAITANTFDVLVDTLKISGLEAISNTVQSLLNLLQTIKQDKNECAGLMEQTNELLKAIIGVYIKSDTGAELPPTILTQLAKFTETLHKIHTFVEAQQSGSKIKKFFRQGELGTLLKDCKAGLQQGLDFFNTQALDITTNLREMEAQAQLQHQGILDIIEDLSSSDSASSISKIYSDSYASSNSISMLPAEP</sequence>
<dbReference type="Gene3D" id="1.20.930.20">
    <property type="entry name" value="Adaptor protein Cbl, N-terminal domain"/>
    <property type="match status" value="1"/>
</dbReference>
<dbReference type="AlphaFoldDB" id="A0AAD7HY09"/>
<comment type="caution">
    <text evidence="1">The sequence shown here is derived from an EMBL/GenBank/DDBJ whole genome shotgun (WGS) entry which is preliminary data.</text>
</comment>
<dbReference type="Proteomes" id="UP001215598">
    <property type="component" value="Unassembled WGS sequence"/>
</dbReference>
<protein>
    <submittedName>
        <fullName evidence="1">Uncharacterized protein</fullName>
    </submittedName>
</protein>
<evidence type="ECO:0000313" key="2">
    <source>
        <dbReference type="Proteomes" id="UP001215598"/>
    </source>
</evidence>
<reference evidence="1" key="1">
    <citation type="submission" date="2023-03" db="EMBL/GenBank/DDBJ databases">
        <title>Massive genome expansion in bonnet fungi (Mycena s.s.) driven by repeated elements and novel gene families across ecological guilds.</title>
        <authorList>
            <consortium name="Lawrence Berkeley National Laboratory"/>
            <person name="Harder C.B."/>
            <person name="Miyauchi S."/>
            <person name="Viragh M."/>
            <person name="Kuo A."/>
            <person name="Thoen E."/>
            <person name="Andreopoulos B."/>
            <person name="Lu D."/>
            <person name="Skrede I."/>
            <person name="Drula E."/>
            <person name="Henrissat B."/>
            <person name="Morin E."/>
            <person name="Kohler A."/>
            <person name="Barry K."/>
            <person name="LaButti K."/>
            <person name="Morin E."/>
            <person name="Salamov A."/>
            <person name="Lipzen A."/>
            <person name="Mereny Z."/>
            <person name="Hegedus B."/>
            <person name="Baldrian P."/>
            <person name="Stursova M."/>
            <person name="Weitz H."/>
            <person name="Taylor A."/>
            <person name="Grigoriev I.V."/>
            <person name="Nagy L.G."/>
            <person name="Martin F."/>
            <person name="Kauserud H."/>
        </authorList>
    </citation>
    <scope>NUCLEOTIDE SEQUENCE</scope>
    <source>
        <strain evidence="1">CBHHK182m</strain>
    </source>
</reference>
<organism evidence="1 2">
    <name type="scientific">Mycena metata</name>
    <dbReference type="NCBI Taxonomy" id="1033252"/>
    <lineage>
        <taxon>Eukaryota</taxon>
        <taxon>Fungi</taxon>
        <taxon>Dikarya</taxon>
        <taxon>Basidiomycota</taxon>
        <taxon>Agaricomycotina</taxon>
        <taxon>Agaricomycetes</taxon>
        <taxon>Agaricomycetidae</taxon>
        <taxon>Agaricales</taxon>
        <taxon>Marasmiineae</taxon>
        <taxon>Mycenaceae</taxon>
        <taxon>Mycena</taxon>
    </lineage>
</organism>